<gene>
    <name evidence="2" type="ORF">I596_2796</name>
</gene>
<evidence type="ECO:0000313" key="3">
    <source>
        <dbReference type="Proteomes" id="UP000076830"/>
    </source>
</evidence>
<dbReference type="KEGG" id="dko:I596_2796"/>
<sequence length="212" mass="22704">MNDKSYISLERRVCLVCGVAFDTGNLLLDKRLRASMDRYTTTGWGLCAVHHKLFDDGYVALVECDPERSGLSASEDRVKPGDVFRAGRVAHLKREAFAKVFARPLATKQPCVFVDGATSEDRERQGDFRVPGHAQGRPRPLCGAARADLRRGGGRDHADPAHAGGVHGAGSCVQTSGPIAGFIRPLDQSGASEAAHIAPRASAGRGLHMVYA</sequence>
<name>A0A160DX23_9GAMM</name>
<dbReference type="AlphaFoldDB" id="A0A160DX23"/>
<evidence type="ECO:0000313" key="2">
    <source>
        <dbReference type="EMBL" id="ANB18791.1"/>
    </source>
</evidence>
<evidence type="ECO:0000256" key="1">
    <source>
        <dbReference type="SAM" id="MobiDB-lite"/>
    </source>
</evidence>
<dbReference type="Proteomes" id="UP000076830">
    <property type="component" value="Chromosome"/>
</dbReference>
<organism evidence="2 3">
    <name type="scientific">Dokdonella koreensis DS-123</name>
    <dbReference type="NCBI Taxonomy" id="1300342"/>
    <lineage>
        <taxon>Bacteria</taxon>
        <taxon>Pseudomonadati</taxon>
        <taxon>Pseudomonadota</taxon>
        <taxon>Gammaproteobacteria</taxon>
        <taxon>Lysobacterales</taxon>
        <taxon>Rhodanobacteraceae</taxon>
        <taxon>Dokdonella</taxon>
    </lineage>
</organism>
<keyword evidence="3" id="KW-1185">Reference proteome</keyword>
<dbReference type="EMBL" id="CP015249">
    <property type="protein sequence ID" value="ANB18791.1"/>
    <property type="molecule type" value="Genomic_DNA"/>
</dbReference>
<proteinExistence type="predicted"/>
<protein>
    <submittedName>
        <fullName evidence="2">Uncharacterized protein</fullName>
    </submittedName>
</protein>
<accession>A0A160DX23</accession>
<reference evidence="2 3" key="1">
    <citation type="submission" date="2016-04" db="EMBL/GenBank/DDBJ databases">
        <title>Complete genome sequence of Dokdonella koreensis DS-123T.</title>
        <authorList>
            <person name="Kim J.F."/>
            <person name="Lee H."/>
            <person name="Kwak M.-J."/>
        </authorList>
    </citation>
    <scope>NUCLEOTIDE SEQUENCE [LARGE SCALE GENOMIC DNA]</scope>
    <source>
        <strain evidence="2 3">DS-123</strain>
    </source>
</reference>
<feature type="region of interest" description="Disordered" evidence="1">
    <location>
        <begin position="122"/>
        <end position="141"/>
    </location>
</feature>